<comment type="caution">
    <text evidence="2">The sequence shown here is derived from an EMBL/GenBank/DDBJ whole genome shotgun (WGS) entry which is preliminary data.</text>
</comment>
<keyword evidence="1" id="KW-0812">Transmembrane</keyword>
<name>A0A8X6YJK7_9ARAC</name>
<dbReference type="AlphaFoldDB" id="A0A8X6YJK7"/>
<dbReference type="EMBL" id="BMAV01020572">
    <property type="protein sequence ID" value="GFY74126.1"/>
    <property type="molecule type" value="Genomic_DNA"/>
</dbReference>
<reference evidence="2" key="1">
    <citation type="submission" date="2020-08" db="EMBL/GenBank/DDBJ databases">
        <title>Multicomponent nature underlies the extraordinary mechanical properties of spider dragline silk.</title>
        <authorList>
            <person name="Kono N."/>
            <person name="Nakamura H."/>
            <person name="Mori M."/>
            <person name="Yoshida Y."/>
            <person name="Ohtoshi R."/>
            <person name="Malay A.D."/>
            <person name="Moran D.A.P."/>
            <person name="Tomita M."/>
            <person name="Numata K."/>
            <person name="Arakawa K."/>
        </authorList>
    </citation>
    <scope>NUCLEOTIDE SEQUENCE</scope>
</reference>
<organism evidence="2 3">
    <name type="scientific">Trichonephila inaurata madagascariensis</name>
    <dbReference type="NCBI Taxonomy" id="2747483"/>
    <lineage>
        <taxon>Eukaryota</taxon>
        <taxon>Metazoa</taxon>
        <taxon>Ecdysozoa</taxon>
        <taxon>Arthropoda</taxon>
        <taxon>Chelicerata</taxon>
        <taxon>Arachnida</taxon>
        <taxon>Araneae</taxon>
        <taxon>Araneomorphae</taxon>
        <taxon>Entelegynae</taxon>
        <taxon>Araneoidea</taxon>
        <taxon>Nephilidae</taxon>
        <taxon>Trichonephila</taxon>
        <taxon>Trichonephila inaurata</taxon>
    </lineage>
</organism>
<evidence type="ECO:0000256" key="1">
    <source>
        <dbReference type="SAM" id="Phobius"/>
    </source>
</evidence>
<proteinExistence type="predicted"/>
<dbReference type="OrthoDB" id="6430265at2759"/>
<keyword evidence="3" id="KW-1185">Reference proteome</keyword>
<keyword evidence="1" id="KW-0472">Membrane</keyword>
<accession>A0A8X6YJK7</accession>
<dbReference type="Proteomes" id="UP000886998">
    <property type="component" value="Unassembled WGS sequence"/>
</dbReference>
<evidence type="ECO:0000313" key="2">
    <source>
        <dbReference type="EMBL" id="GFY74126.1"/>
    </source>
</evidence>
<keyword evidence="1" id="KW-1133">Transmembrane helix</keyword>
<feature type="transmembrane region" description="Helical" evidence="1">
    <location>
        <begin position="96"/>
        <end position="113"/>
    </location>
</feature>
<feature type="transmembrane region" description="Helical" evidence="1">
    <location>
        <begin position="62"/>
        <end position="84"/>
    </location>
</feature>
<gene>
    <name evidence="2" type="ORF">TNIN_199051</name>
</gene>
<protein>
    <submittedName>
        <fullName evidence="2">Uncharacterized protein</fullName>
    </submittedName>
</protein>
<sequence length="122" mass="14319">MKFPVVSLEEKKGTSVIFVQNKKEKLDVQFLKSFNPIISLFFAIGIVINIPESYPVSRVHHYLRIFTKNMCTLFSVFTMSSQLLWFLELPEKKVEAPFLFTFILQTSAYLTVYRSHTKLKLY</sequence>
<evidence type="ECO:0000313" key="3">
    <source>
        <dbReference type="Proteomes" id="UP000886998"/>
    </source>
</evidence>
<feature type="transmembrane region" description="Helical" evidence="1">
    <location>
        <begin position="33"/>
        <end position="50"/>
    </location>
</feature>